<dbReference type="OrthoDB" id="3210850at2759"/>
<evidence type="ECO:0000313" key="2">
    <source>
        <dbReference type="EMBL" id="KKY30825.1"/>
    </source>
</evidence>
<dbReference type="EMBL" id="LCUC01000442">
    <property type="protein sequence ID" value="KKY30825.1"/>
    <property type="molecule type" value="Genomic_DNA"/>
</dbReference>
<accession>A0A0G2HRQ4</accession>
<keyword evidence="3" id="KW-1185">Reference proteome</keyword>
<reference evidence="2 3" key="2">
    <citation type="submission" date="2015-05" db="EMBL/GenBank/DDBJ databases">
        <authorList>
            <person name="Morales-Cruz A."/>
            <person name="Amrine K.C."/>
            <person name="Cantu D."/>
        </authorList>
    </citation>
    <scope>NUCLEOTIDE SEQUENCE [LARGE SCALE GENOMIC DNA]</scope>
    <source>
        <strain evidence="2">DA912</strain>
    </source>
</reference>
<protein>
    <submittedName>
        <fullName evidence="2">Uncharacterized protein</fullName>
    </submittedName>
</protein>
<name>A0A0G2HRQ4_9PEZI</name>
<gene>
    <name evidence="2" type="ORF">UCDDA912_g09251</name>
</gene>
<organism evidence="2 3">
    <name type="scientific">Diaporthe ampelina</name>
    <dbReference type="NCBI Taxonomy" id="1214573"/>
    <lineage>
        <taxon>Eukaryota</taxon>
        <taxon>Fungi</taxon>
        <taxon>Dikarya</taxon>
        <taxon>Ascomycota</taxon>
        <taxon>Pezizomycotina</taxon>
        <taxon>Sordariomycetes</taxon>
        <taxon>Sordariomycetidae</taxon>
        <taxon>Diaporthales</taxon>
        <taxon>Diaporthaceae</taxon>
        <taxon>Diaporthe</taxon>
    </lineage>
</organism>
<keyword evidence="1" id="KW-0812">Transmembrane</keyword>
<feature type="transmembrane region" description="Helical" evidence="1">
    <location>
        <begin position="21"/>
        <end position="41"/>
    </location>
</feature>
<dbReference type="PROSITE" id="PS51257">
    <property type="entry name" value="PROKAR_LIPOPROTEIN"/>
    <property type="match status" value="1"/>
</dbReference>
<evidence type="ECO:0000313" key="3">
    <source>
        <dbReference type="Proteomes" id="UP000034680"/>
    </source>
</evidence>
<proteinExistence type="predicted"/>
<comment type="caution">
    <text evidence="2">The sequence shown here is derived from an EMBL/GenBank/DDBJ whole genome shotgun (WGS) entry which is preliminary data.</text>
</comment>
<reference evidence="2 3" key="1">
    <citation type="submission" date="2015-05" db="EMBL/GenBank/DDBJ databases">
        <title>Distinctive expansion of gene families associated with plant cell wall degradation and secondary metabolism in the genomes of grapevine trunk pathogens.</title>
        <authorList>
            <person name="Lawrence D.P."/>
            <person name="Travadon R."/>
            <person name="Rolshausen P.E."/>
            <person name="Baumgartner K."/>
        </authorList>
    </citation>
    <scope>NUCLEOTIDE SEQUENCE [LARGE SCALE GENOMIC DNA]</scope>
    <source>
        <strain evidence="2">DA912</strain>
    </source>
</reference>
<evidence type="ECO:0000256" key="1">
    <source>
        <dbReference type="SAM" id="Phobius"/>
    </source>
</evidence>
<sequence length="115" mass="13202">MIEKACIINGRSKPRLDSKSWLFNMMGMLACYILILVFEFLHRFTTVESGVCIINGKVEALIGIILWDIAAKVRYFSGDSRLVIRKLTILQAGFSSDALHRIRWSAELRYDSWSD</sequence>
<dbReference type="AlphaFoldDB" id="A0A0G2HRQ4"/>
<dbReference type="Proteomes" id="UP000034680">
    <property type="component" value="Unassembled WGS sequence"/>
</dbReference>
<keyword evidence="1" id="KW-0472">Membrane</keyword>
<keyword evidence="1" id="KW-1133">Transmembrane helix</keyword>